<comment type="similarity">
    <text evidence="5">Belongs to the ABC transporter superfamily. ABCF family. Uup subfamily.</text>
</comment>
<dbReference type="InterPro" id="IPR027417">
    <property type="entry name" value="P-loop_NTPase"/>
</dbReference>
<organism evidence="9 10">
    <name type="scientific">Sediminispirochaeta smaragdinae (strain DSM 11293 / JCM 15392 / SEBR 4228)</name>
    <name type="common">Spirochaeta smaragdinae</name>
    <dbReference type="NCBI Taxonomy" id="573413"/>
    <lineage>
        <taxon>Bacteria</taxon>
        <taxon>Pseudomonadati</taxon>
        <taxon>Spirochaetota</taxon>
        <taxon>Spirochaetia</taxon>
        <taxon>Spirochaetales</taxon>
        <taxon>Spirochaetaceae</taxon>
        <taxon>Sediminispirochaeta</taxon>
    </lineage>
</organism>
<dbReference type="SMART" id="SM00382">
    <property type="entry name" value="AAA"/>
    <property type="match status" value="2"/>
</dbReference>
<evidence type="ECO:0000256" key="3">
    <source>
        <dbReference type="ARBA" id="ARBA00022840"/>
    </source>
</evidence>
<evidence type="ECO:0000256" key="6">
    <source>
        <dbReference type="SAM" id="Coils"/>
    </source>
</evidence>
<dbReference type="AlphaFoldDB" id="E1R279"/>
<dbReference type="GO" id="GO:0005524">
    <property type="term" value="F:ATP binding"/>
    <property type="evidence" value="ECO:0007669"/>
    <property type="project" value="UniProtKB-KW"/>
</dbReference>
<dbReference type="GO" id="GO:0016887">
    <property type="term" value="F:ATP hydrolysis activity"/>
    <property type="evidence" value="ECO:0007669"/>
    <property type="project" value="InterPro"/>
</dbReference>
<dbReference type="Pfam" id="PF12848">
    <property type="entry name" value="ABC_tran_Xtn"/>
    <property type="match status" value="1"/>
</dbReference>
<name>E1R279_SEDSS</name>
<gene>
    <name evidence="9" type="ordered locus">Spirs_2861</name>
</gene>
<keyword evidence="1" id="KW-0677">Repeat</keyword>
<evidence type="ECO:0000259" key="8">
    <source>
        <dbReference type="PROSITE" id="PS50893"/>
    </source>
</evidence>
<feature type="domain" description="ABC transporter" evidence="8">
    <location>
        <begin position="4"/>
        <end position="261"/>
    </location>
</feature>
<feature type="coiled-coil region" evidence="6">
    <location>
        <begin position="568"/>
        <end position="606"/>
    </location>
</feature>
<dbReference type="InterPro" id="IPR017871">
    <property type="entry name" value="ABC_transporter-like_CS"/>
</dbReference>
<dbReference type="OrthoDB" id="9760950at2"/>
<dbReference type="InterPro" id="IPR051309">
    <property type="entry name" value="ABCF_ATPase"/>
</dbReference>
<proteinExistence type="inferred from homology"/>
<dbReference type="HOGENOM" id="CLU_000604_36_0_12"/>
<dbReference type="GO" id="GO:0003676">
    <property type="term" value="F:nucleic acid binding"/>
    <property type="evidence" value="ECO:0007669"/>
    <property type="project" value="UniProtKB-ARBA"/>
</dbReference>
<evidence type="ECO:0000256" key="4">
    <source>
        <dbReference type="ARBA" id="ARBA00049360"/>
    </source>
</evidence>
<evidence type="ECO:0000256" key="1">
    <source>
        <dbReference type="ARBA" id="ARBA00022737"/>
    </source>
</evidence>
<feature type="region of interest" description="Disordered" evidence="7">
    <location>
        <begin position="539"/>
        <end position="565"/>
    </location>
</feature>
<keyword evidence="10" id="KW-1185">Reference proteome</keyword>
<feature type="compositionally biased region" description="Basic and acidic residues" evidence="7">
    <location>
        <begin position="546"/>
        <end position="565"/>
    </location>
</feature>
<protein>
    <submittedName>
        <fullName evidence="9">ABC transporter related protein</fullName>
    </submittedName>
</protein>
<dbReference type="PANTHER" id="PTHR42855">
    <property type="entry name" value="ABC TRANSPORTER ATP-BINDING SUBUNIT"/>
    <property type="match status" value="1"/>
</dbReference>
<dbReference type="KEGG" id="ssm:Spirs_2861"/>
<dbReference type="InterPro" id="IPR003593">
    <property type="entry name" value="AAA+_ATPase"/>
</dbReference>
<dbReference type="CDD" id="cd03221">
    <property type="entry name" value="ABCF_EF-3"/>
    <property type="match status" value="2"/>
</dbReference>
<dbReference type="FunFam" id="3.40.50.300:FF:000309">
    <property type="entry name" value="ABC transporter ATP-binding protein"/>
    <property type="match status" value="1"/>
</dbReference>
<dbReference type="FunFam" id="3.40.50.300:FF:000011">
    <property type="entry name" value="Putative ABC transporter ATP-binding component"/>
    <property type="match status" value="1"/>
</dbReference>
<dbReference type="RefSeq" id="WP_013255423.1">
    <property type="nucleotide sequence ID" value="NC_014364.1"/>
</dbReference>
<dbReference type="Pfam" id="PF00005">
    <property type="entry name" value="ABC_tran"/>
    <property type="match status" value="2"/>
</dbReference>
<accession>E1R279</accession>
<reference evidence="9 10" key="1">
    <citation type="journal article" date="2010" name="Stand. Genomic Sci.">
        <title>Complete genome sequence of Spirochaeta smaragdinae type strain (SEBR 4228).</title>
        <authorList>
            <person name="Mavromatis K."/>
            <person name="Yasawong M."/>
            <person name="Chertkov O."/>
            <person name="Lapidus A."/>
            <person name="Lucas S."/>
            <person name="Nolan M."/>
            <person name="Del Rio T.G."/>
            <person name="Tice H."/>
            <person name="Cheng J.F."/>
            <person name="Pitluck S."/>
            <person name="Liolios K."/>
            <person name="Ivanova N."/>
            <person name="Tapia R."/>
            <person name="Han C."/>
            <person name="Bruce D."/>
            <person name="Goodwin L."/>
            <person name="Pati A."/>
            <person name="Chen A."/>
            <person name="Palaniappan K."/>
            <person name="Land M."/>
            <person name="Hauser L."/>
            <person name="Chang Y.J."/>
            <person name="Jeffries C.D."/>
            <person name="Detter J.C."/>
            <person name="Rohde M."/>
            <person name="Brambilla E."/>
            <person name="Spring S."/>
            <person name="Goker M."/>
            <person name="Sikorski J."/>
            <person name="Woyke T."/>
            <person name="Bristow J."/>
            <person name="Eisen J.A."/>
            <person name="Markowitz V."/>
            <person name="Hugenholtz P."/>
            <person name="Klenk H.P."/>
            <person name="Kyrpides N.C."/>
        </authorList>
    </citation>
    <scope>NUCLEOTIDE SEQUENCE [LARGE SCALE GENOMIC DNA]</scope>
    <source>
        <strain evidence="10">DSM 11293 / JCM 15392 / SEBR 4228</strain>
    </source>
</reference>
<comment type="catalytic activity">
    <reaction evidence="4">
        <text>ATP + H2O = ADP + phosphate + H(+)</text>
        <dbReference type="Rhea" id="RHEA:13065"/>
        <dbReference type="ChEBI" id="CHEBI:15377"/>
        <dbReference type="ChEBI" id="CHEBI:15378"/>
        <dbReference type="ChEBI" id="CHEBI:30616"/>
        <dbReference type="ChEBI" id="CHEBI:43474"/>
        <dbReference type="ChEBI" id="CHEBI:456216"/>
    </reaction>
</comment>
<keyword evidence="3" id="KW-0067">ATP-binding</keyword>
<dbReference type="InterPro" id="IPR003439">
    <property type="entry name" value="ABC_transporter-like_ATP-bd"/>
</dbReference>
<keyword evidence="6" id="KW-0175">Coiled coil</keyword>
<dbReference type="SUPFAM" id="SSF52540">
    <property type="entry name" value="P-loop containing nucleoside triphosphate hydrolases"/>
    <property type="match status" value="2"/>
</dbReference>
<evidence type="ECO:0000256" key="7">
    <source>
        <dbReference type="SAM" id="MobiDB-lite"/>
    </source>
</evidence>
<dbReference type="EMBL" id="CP002116">
    <property type="protein sequence ID" value="ADK81964.1"/>
    <property type="molecule type" value="Genomic_DNA"/>
</dbReference>
<evidence type="ECO:0000313" key="9">
    <source>
        <dbReference type="EMBL" id="ADK81964.1"/>
    </source>
</evidence>
<sequence>MISLQLSEISLAFGDRDILRDVTLTLDGYSRTALTGANGSGKSTLMKIICGDITPDGGRVIASRGMRIGYLPQSGLLYKGRNLIDEAETAFERHLVQIHRKEELEELLASSDESDPGLKTILEEHHAIVEELIREDYDRRFEAIERVLIGLGFSRDQFDAPCETFSGGWQMRIALAKVLLGRPHIVLLDEPTNYLDLEARGWLEQFLKDYPGGVLLVSHDRYFLDATVKEVVEVFDGSLKRYRGNYSEYETVRKEELVSLMAAWEKQQEEIAKLEEFIARFRYNASKAKLVQSRVKQLEKINRITIPETLKKIHFSFPPPPHSGKEMLRIGGLNKGYGEHLVVKQLDLLLLRGEKVVIAGPNGAGKSTLLRILAGIDHHYEGSVEYGTDVSIGYFAQDREEFAGSTATVIEEMEASAPSPIIPQLRNLLGAFLFRGDDIYKRIEVLSGGEKSRLSLMKLLLQPHNLLILDEPTNHLDLHSKDVLLDALRQYEGTVIFVSHDRGFIEHLATRVIELSAGERARNFPGDYEYYLWRKEQETADGETAAQHDDSPPFSKQEEEIPREGKLSWEEEKRIKNMVKELRREEERLLSEIERLESKAGELKSRLERPEVYSDPVSVRDVQALIEKNDRELQLFSQKWEETAETLSVYEP</sequence>
<evidence type="ECO:0000256" key="5">
    <source>
        <dbReference type="ARBA" id="ARBA00061478"/>
    </source>
</evidence>
<dbReference type="STRING" id="573413.Spirs_2861"/>
<dbReference type="PROSITE" id="PS50893">
    <property type="entry name" value="ABC_TRANSPORTER_2"/>
    <property type="match status" value="2"/>
</dbReference>
<feature type="domain" description="ABC transporter" evidence="8">
    <location>
        <begin position="328"/>
        <end position="542"/>
    </location>
</feature>
<dbReference type="PANTHER" id="PTHR42855:SF2">
    <property type="entry name" value="DRUG RESISTANCE ABC TRANSPORTER,ATP-BINDING PROTEIN"/>
    <property type="match status" value="1"/>
</dbReference>
<evidence type="ECO:0000256" key="2">
    <source>
        <dbReference type="ARBA" id="ARBA00022741"/>
    </source>
</evidence>
<dbReference type="Gene3D" id="3.40.50.300">
    <property type="entry name" value="P-loop containing nucleotide triphosphate hydrolases"/>
    <property type="match status" value="2"/>
</dbReference>
<keyword evidence="2" id="KW-0547">Nucleotide-binding</keyword>
<dbReference type="Proteomes" id="UP000002318">
    <property type="component" value="Chromosome"/>
</dbReference>
<dbReference type="PROSITE" id="PS00211">
    <property type="entry name" value="ABC_TRANSPORTER_1"/>
    <property type="match status" value="1"/>
</dbReference>
<evidence type="ECO:0000313" key="10">
    <source>
        <dbReference type="Proteomes" id="UP000002318"/>
    </source>
</evidence>
<dbReference type="eggNOG" id="COG0488">
    <property type="taxonomic scope" value="Bacteria"/>
</dbReference>
<dbReference type="InterPro" id="IPR032781">
    <property type="entry name" value="ABC_tran_Xtn"/>
</dbReference>